<sequence length="439" mass="51003">MNDLISELSKDRKKIKQAIKDPVLFTQFFLYHKPHPAQEQILRDRCQFLTVVAGRRFGKTKAMAFSAIHYAVTHPGSIQFILAPSYNQANIMFWEITSLLSKSILVHLVERVYKTPFSRIIFKNGSEIHARSTTKPEYLRGHKAHRVILDEAAYIPDDVVSQVVEPMLADYNGSWIKIGTPFGKNHFYDTYLKGQSEEFPDYSSYRFPSTANPHISHEFIEKKKREYGENSIIFRTEYLAEFVEDQNAVFRWEDIQKNVASIELLDRGHPARRYVIGCDLAKYQDYTVIVVLDVTEKPFRLVHFQRFNRRPYAETIMRLKELYRRFNSPRVLIDSSGVGDPVLEDLQDIGAEGYVFTSKSKVQLIQRLQAVIENGEVKYPYIEELVRELQFFEYQLTRQGVKMEARQGFHDDCVIALALAVWAAEQYSGGYISVGYSRF</sequence>
<evidence type="ECO:0000313" key="4">
    <source>
        <dbReference type="Proteomes" id="UP000030624"/>
    </source>
</evidence>
<feature type="domain" description="Terminase large subunit gp17-like C-terminal" evidence="2">
    <location>
        <begin position="276"/>
        <end position="421"/>
    </location>
</feature>
<dbReference type="Pfam" id="PF03237">
    <property type="entry name" value="Terminase_6N"/>
    <property type="match status" value="1"/>
</dbReference>
<dbReference type="Pfam" id="PF17289">
    <property type="entry name" value="Terminase_6C"/>
    <property type="match status" value="1"/>
</dbReference>
<dbReference type="InterPro" id="IPR035421">
    <property type="entry name" value="Terminase_6C"/>
</dbReference>
<dbReference type="EMBL" id="CP009552">
    <property type="protein sequence ID" value="AIY89910.1"/>
    <property type="molecule type" value="Genomic_DNA"/>
</dbReference>
<dbReference type="Gene3D" id="3.30.420.240">
    <property type="match status" value="1"/>
</dbReference>
<dbReference type="HOGENOM" id="CLU_614846_0_0_2"/>
<dbReference type="RefSeq" id="WP_048091461.1">
    <property type="nucleotide sequence ID" value="NZ_CP009552.1"/>
</dbReference>
<evidence type="ECO:0000259" key="2">
    <source>
        <dbReference type="Pfam" id="PF17289"/>
    </source>
</evidence>
<evidence type="ECO:0000313" key="3">
    <source>
        <dbReference type="EMBL" id="AIY89910.1"/>
    </source>
</evidence>
<dbReference type="KEGG" id="gac:GACE_0862"/>
<dbReference type="GeneID" id="24797457"/>
<proteinExistence type="predicted"/>
<name>A0A0A7GCW8_GEOAI</name>
<accession>A0A0A7GCW8</accession>
<dbReference type="Gene3D" id="3.40.50.300">
    <property type="entry name" value="P-loop containing nucleotide triphosphate hydrolases"/>
    <property type="match status" value="1"/>
</dbReference>
<gene>
    <name evidence="3" type="ORF">GACE_0862</name>
</gene>
<dbReference type="InterPro" id="IPR027417">
    <property type="entry name" value="P-loop_NTPase"/>
</dbReference>
<dbReference type="AlphaFoldDB" id="A0A0A7GCW8"/>
<dbReference type="STRING" id="565033.GACE_0862"/>
<dbReference type="eggNOG" id="arCOG09550">
    <property type="taxonomic scope" value="Archaea"/>
</dbReference>
<evidence type="ECO:0000256" key="1">
    <source>
        <dbReference type="ARBA" id="ARBA00022612"/>
    </source>
</evidence>
<keyword evidence="1" id="KW-1188">Viral release from host cell</keyword>
<reference evidence="3 4" key="1">
    <citation type="journal article" date="2015" name="Appl. Environ. Microbiol.">
        <title>The Geoglobus acetivorans genome: Fe(III) reduction, acetate utilization, autotrophic growth, and degradation of aromatic compounds in a hyperthermophilic archaeon.</title>
        <authorList>
            <person name="Mardanov A.V."/>
            <person name="Slododkina G.B."/>
            <person name="Slobodkin A.I."/>
            <person name="Beletsky A.V."/>
            <person name="Gavrilov S.N."/>
            <person name="Kublanov I.V."/>
            <person name="Bonch-Osmolovskaya E.A."/>
            <person name="Skryabin K.G."/>
            <person name="Ravin N.V."/>
        </authorList>
    </citation>
    <scope>NUCLEOTIDE SEQUENCE [LARGE SCALE GENOMIC DNA]</scope>
    <source>
        <strain evidence="3 4">SBH6</strain>
    </source>
</reference>
<protein>
    <submittedName>
        <fullName evidence="3">Phage terminase, large subunit</fullName>
    </submittedName>
</protein>
<organism evidence="3 4">
    <name type="scientific">Geoglobus acetivorans</name>
    <dbReference type="NCBI Taxonomy" id="565033"/>
    <lineage>
        <taxon>Archaea</taxon>
        <taxon>Methanobacteriati</taxon>
        <taxon>Methanobacteriota</taxon>
        <taxon>Archaeoglobi</taxon>
        <taxon>Archaeoglobales</taxon>
        <taxon>Archaeoglobaceae</taxon>
        <taxon>Geoglobus</taxon>
    </lineage>
</organism>
<dbReference type="Proteomes" id="UP000030624">
    <property type="component" value="Chromosome"/>
</dbReference>